<dbReference type="Proteomes" id="UP000243140">
    <property type="component" value="Unassembled WGS sequence"/>
</dbReference>
<organism evidence="3 4">
    <name type="scientific">Mycobacterium malmoense</name>
    <dbReference type="NCBI Taxonomy" id="1780"/>
    <lineage>
        <taxon>Bacteria</taxon>
        <taxon>Bacillati</taxon>
        <taxon>Actinomycetota</taxon>
        <taxon>Actinomycetes</taxon>
        <taxon>Mycobacteriales</taxon>
        <taxon>Mycobacteriaceae</taxon>
        <taxon>Mycobacterium</taxon>
    </lineage>
</organism>
<feature type="compositionally biased region" description="Low complexity" evidence="1">
    <location>
        <begin position="76"/>
        <end position="97"/>
    </location>
</feature>
<keyword evidence="2" id="KW-1133">Transmembrane helix</keyword>
<feature type="transmembrane region" description="Helical" evidence="2">
    <location>
        <begin position="20"/>
        <end position="47"/>
    </location>
</feature>
<sequence length="110" mass="11248">MIRSMTEPRYDDPNERPSRLGQAVAAVGIIAGVVFVVAVVFFSGVLLGGYRDGYGGSDGRSVYQVGPSGKAGTCPMMGRDGMMGPGQMSPGGMMGPTALPPTPTPGVPSR</sequence>
<evidence type="ECO:0000256" key="1">
    <source>
        <dbReference type="SAM" id="MobiDB-lite"/>
    </source>
</evidence>
<dbReference type="EMBL" id="MVHV01000015">
    <property type="protein sequence ID" value="ORA80927.1"/>
    <property type="molecule type" value="Genomic_DNA"/>
</dbReference>
<name>A0ABX3SRS5_MYCMA</name>
<evidence type="ECO:0008006" key="5">
    <source>
        <dbReference type="Google" id="ProtNLM"/>
    </source>
</evidence>
<proteinExistence type="predicted"/>
<reference evidence="3 4" key="1">
    <citation type="submission" date="2017-02" db="EMBL/GenBank/DDBJ databases">
        <title>The new phylogeny of genus Mycobacterium.</title>
        <authorList>
            <person name="Tortoli E."/>
            <person name="Trovato A."/>
            <person name="Cirillo D.M."/>
        </authorList>
    </citation>
    <scope>NUCLEOTIDE SEQUENCE [LARGE SCALE GENOMIC DNA]</scope>
    <source>
        <strain evidence="3 4">IP1130001</strain>
    </source>
</reference>
<feature type="region of interest" description="Disordered" evidence="1">
    <location>
        <begin position="52"/>
        <end position="110"/>
    </location>
</feature>
<protein>
    <recommendedName>
        <fullName evidence="5">DUF4190 domain-containing protein</fullName>
    </recommendedName>
</protein>
<keyword evidence="2" id="KW-0472">Membrane</keyword>
<accession>A0ABX3SRS5</accession>
<evidence type="ECO:0000313" key="4">
    <source>
        <dbReference type="Proteomes" id="UP000243140"/>
    </source>
</evidence>
<evidence type="ECO:0000313" key="3">
    <source>
        <dbReference type="EMBL" id="ORA80927.1"/>
    </source>
</evidence>
<feature type="compositionally biased region" description="Pro residues" evidence="1">
    <location>
        <begin position="98"/>
        <end position="110"/>
    </location>
</feature>
<keyword evidence="2" id="KW-0812">Transmembrane</keyword>
<gene>
    <name evidence="3" type="ORF">BST29_15660</name>
</gene>
<keyword evidence="4" id="KW-1185">Reference proteome</keyword>
<comment type="caution">
    <text evidence="3">The sequence shown here is derived from an EMBL/GenBank/DDBJ whole genome shotgun (WGS) entry which is preliminary data.</text>
</comment>
<evidence type="ECO:0000256" key="2">
    <source>
        <dbReference type="SAM" id="Phobius"/>
    </source>
</evidence>